<dbReference type="AlphaFoldDB" id="A0A2K3MMH8"/>
<dbReference type="Proteomes" id="UP000236291">
    <property type="component" value="Unassembled WGS sequence"/>
</dbReference>
<proteinExistence type="predicted"/>
<evidence type="ECO:0000256" key="3">
    <source>
        <dbReference type="ARBA" id="ARBA00023004"/>
    </source>
</evidence>
<dbReference type="InterPro" id="IPR027443">
    <property type="entry name" value="IPNS-like_sf"/>
</dbReference>
<gene>
    <name evidence="4" type="ORF">L195_g015129</name>
</gene>
<organism evidence="4 5">
    <name type="scientific">Trifolium pratense</name>
    <name type="common">Red clover</name>
    <dbReference type="NCBI Taxonomy" id="57577"/>
    <lineage>
        <taxon>Eukaryota</taxon>
        <taxon>Viridiplantae</taxon>
        <taxon>Streptophyta</taxon>
        <taxon>Embryophyta</taxon>
        <taxon>Tracheophyta</taxon>
        <taxon>Spermatophyta</taxon>
        <taxon>Magnoliopsida</taxon>
        <taxon>eudicotyledons</taxon>
        <taxon>Gunneridae</taxon>
        <taxon>Pentapetalae</taxon>
        <taxon>rosids</taxon>
        <taxon>fabids</taxon>
        <taxon>Fabales</taxon>
        <taxon>Fabaceae</taxon>
        <taxon>Papilionoideae</taxon>
        <taxon>50 kb inversion clade</taxon>
        <taxon>NPAAA clade</taxon>
        <taxon>Hologalegina</taxon>
        <taxon>IRL clade</taxon>
        <taxon>Trifolieae</taxon>
        <taxon>Trifolium</taxon>
    </lineage>
</organism>
<name>A0A2K3MMH8_TRIPR</name>
<dbReference type="InterPro" id="IPR050295">
    <property type="entry name" value="Plant_2OG-oxidoreductases"/>
</dbReference>
<dbReference type="SUPFAM" id="SSF51197">
    <property type="entry name" value="Clavaminate synthase-like"/>
    <property type="match status" value="1"/>
</dbReference>
<reference evidence="4 5" key="2">
    <citation type="journal article" date="2017" name="Front. Plant Sci.">
        <title>Gene Classification and Mining of Molecular Markers Useful in Red Clover (Trifolium pratense) Breeding.</title>
        <authorList>
            <person name="Istvanek J."/>
            <person name="Dluhosova J."/>
            <person name="Dluhos P."/>
            <person name="Patkova L."/>
            <person name="Nedelnik J."/>
            <person name="Repkova J."/>
        </authorList>
    </citation>
    <scope>NUCLEOTIDE SEQUENCE [LARGE SCALE GENOMIC DNA]</scope>
    <source>
        <strain evidence="5">cv. Tatra</strain>
        <tissue evidence="4">Young leaves</tissue>
    </source>
</reference>
<dbReference type="Gene3D" id="2.60.120.330">
    <property type="entry name" value="B-lactam Antibiotic, Isopenicillin N Synthase, Chain"/>
    <property type="match status" value="1"/>
</dbReference>
<reference evidence="4 5" key="1">
    <citation type="journal article" date="2014" name="Am. J. Bot.">
        <title>Genome assembly and annotation for red clover (Trifolium pratense; Fabaceae).</title>
        <authorList>
            <person name="Istvanek J."/>
            <person name="Jaros M."/>
            <person name="Krenek A."/>
            <person name="Repkova J."/>
        </authorList>
    </citation>
    <scope>NUCLEOTIDE SEQUENCE [LARGE SCALE GENOMIC DNA]</scope>
    <source>
        <strain evidence="5">cv. Tatra</strain>
        <tissue evidence="4">Young leaves</tissue>
    </source>
</reference>
<dbReference type="STRING" id="57577.A0A2K3MMH8"/>
<keyword evidence="1" id="KW-0479">Metal-binding</keyword>
<dbReference type="GO" id="GO:0031418">
    <property type="term" value="F:L-ascorbic acid binding"/>
    <property type="evidence" value="ECO:0007669"/>
    <property type="project" value="UniProtKB-KW"/>
</dbReference>
<comment type="caution">
    <text evidence="4">The sequence shown here is derived from an EMBL/GenBank/DDBJ whole genome shotgun (WGS) entry which is preliminary data.</text>
</comment>
<dbReference type="EMBL" id="ASHM01010183">
    <property type="protein sequence ID" value="PNX92000.1"/>
    <property type="molecule type" value="Genomic_DNA"/>
</dbReference>
<protein>
    <submittedName>
        <fullName evidence="4">Feruloyl CoA ortho-hydroxylase 1-like protein</fullName>
    </submittedName>
</protein>
<evidence type="ECO:0000256" key="2">
    <source>
        <dbReference type="ARBA" id="ARBA00022896"/>
    </source>
</evidence>
<dbReference type="PANTHER" id="PTHR47991">
    <property type="entry name" value="OXOGLUTARATE/IRON-DEPENDENT DIOXYGENASE"/>
    <property type="match status" value="1"/>
</dbReference>
<dbReference type="GO" id="GO:0046872">
    <property type="term" value="F:metal ion binding"/>
    <property type="evidence" value="ECO:0007669"/>
    <property type="project" value="UniProtKB-KW"/>
</dbReference>
<evidence type="ECO:0000313" key="5">
    <source>
        <dbReference type="Proteomes" id="UP000236291"/>
    </source>
</evidence>
<keyword evidence="3" id="KW-0408">Iron</keyword>
<keyword evidence="2" id="KW-0847">Vitamin C</keyword>
<evidence type="ECO:0000256" key="1">
    <source>
        <dbReference type="ARBA" id="ARBA00022723"/>
    </source>
</evidence>
<evidence type="ECO:0000313" key="4">
    <source>
        <dbReference type="EMBL" id="PNX92000.1"/>
    </source>
</evidence>
<sequence length="165" mass="18583">MPLEKKVAYRQSLKMKYGTSFAPVKENVLEWKDYINMSLEYHLVFIESGSSIFGGVGRDSDVGTITVLLQDGIGGLYVKAEILSNGKYKSSEQRVIMTTSTQSSVSIPLFTQPIVIERIGPLPGLVKKDELADYREVLWQDYINNFFGNPHKGKKTLEIAKINFE</sequence>
<accession>A0A2K3MMH8</accession>